<gene>
    <name evidence="2" type="ORF">DDF67_15100</name>
</gene>
<evidence type="ECO:0000256" key="1">
    <source>
        <dbReference type="SAM" id="SignalP"/>
    </source>
</evidence>
<keyword evidence="3" id="KW-1185">Reference proteome</keyword>
<sequence>MHRILCALTIGALALGGASAASAATFSPIGSPSPLSGTITFTTDGSPPYTCTLTLNASITGPTMTFPSGALSPPGFPCSAIVPTFTPAWSVNVTASSGGVATGLDIANFTLVTVFSKCSDTVQAQWNDATNTLTIPPQSFGIGYSGLPCTIQGVLATPTNVSITVP</sequence>
<dbReference type="OrthoDB" id="7575088at2"/>
<evidence type="ECO:0008006" key="4">
    <source>
        <dbReference type="Google" id="ProtNLM"/>
    </source>
</evidence>
<evidence type="ECO:0000313" key="3">
    <source>
        <dbReference type="Proteomes" id="UP000245073"/>
    </source>
</evidence>
<comment type="caution">
    <text evidence="2">The sequence shown here is derived from an EMBL/GenBank/DDBJ whole genome shotgun (WGS) entry which is preliminary data.</text>
</comment>
<organism evidence="2 3">
    <name type="scientific">Caulobacter endophyticus</name>
    <dbReference type="NCBI Taxonomy" id="2172652"/>
    <lineage>
        <taxon>Bacteria</taxon>
        <taxon>Pseudomonadati</taxon>
        <taxon>Pseudomonadota</taxon>
        <taxon>Alphaproteobacteria</taxon>
        <taxon>Caulobacterales</taxon>
        <taxon>Caulobacteraceae</taxon>
        <taxon>Caulobacter</taxon>
    </lineage>
</organism>
<proteinExistence type="predicted"/>
<evidence type="ECO:0000313" key="2">
    <source>
        <dbReference type="EMBL" id="PVM86655.1"/>
    </source>
</evidence>
<feature type="chain" id="PRO_5015773602" description="Protein activator of alkane oxidation PraB" evidence="1">
    <location>
        <begin position="24"/>
        <end position="166"/>
    </location>
</feature>
<accession>A0A2T9JSG0</accession>
<name>A0A2T9JSG0_9CAUL</name>
<dbReference type="EMBL" id="QDKQ01000055">
    <property type="protein sequence ID" value="PVM86655.1"/>
    <property type="molecule type" value="Genomic_DNA"/>
</dbReference>
<reference evidence="2 3" key="1">
    <citation type="submission" date="2018-04" db="EMBL/GenBank/DDBJ databases">
        <title>The genome sequence of Caulobacter sp. 744.</title>
        <authorList>
            <person name="Gao J."/>
            <person name="Sun J."/>
        </authorList>
    </citation>
    <scope>NUCLEOTIDE SEQUENCE [LARGE SCALE GENOMIC DNA]</scope>
    <source>
        <strain evidence="2 3">774</strain>
    </source>
</reference>
<protein>
    <recommendedName>
        <fullName evidence="4">Protein activator of alkane oxidation PraB</fullName>
    </recommendedName>
</protein>
<dbReference type="AlphaFoldDB" id="A0A2T9JSG0"/>
<dbReference type="RefSeq" id="WP_109101692.1">
    <property type="nucleotide sequence ID" value="NZ_QDKQ01000055.1"/>
</dbReference>
<dbReference type="Proteomes" id="UP000245073">
    <property type="component" value="Unassembled WGS sequence"/>
</dbReference>
<feature type="signal peptide" evidence="1">
    <location>
        <begin position="1"/>
        <end position="23"/>
    </location>
</feature>
<keyword evidence="1" id="KW-0732">Signal</keyword>